<gene>
    <name evidence="2" type="ORF">F1721_17545</name>
</gene>
<feature type="transmembrane region" description="Helical" evidence="1">
    <location>
        <begin position="57"/>
        <end position="79"/>
    </location>
</feature>
<accession>A0A5M7BX49</accession>
<keyword evidence="1" id="KW-1133">Transmembrane helix</keyword>
<dbReference type="EMBL" id="VWPH01000007">
    <property type="protein sequence ID" value="KAA5832777.1"/>
    <property type="molecule type" value="Genomic_DNA"/>
</dbReference>
<protein>
    <submittedName>
        <fullName evidence="2">DUF485 domain-containing protein</fullName>
    </submittedName>
</protein>
<dbReference type="SMR" id="A0A5M7BX49"/>
<feature type="transmembrane region" description="Helical" evidence="1">
    <location>
        <begin position="91"/>
        <end position="113"/>
    </location>
</feature>
<dbReference type="OrthoDB" id="3543412at2"/>
<dbReference type="PANTHER" id="PTHR38441:SF1">
    <property type="entry name" value="MEMBRANE PROTEIN"/>
    <property type="match status" value="1"/>
</dbReference>
<organism evidence="2 3">
    <name type="scientific">Saccharopolyspora hirsuta</name>
    <dbReference type="NCBI Taxonomy" id="1837"/>
    <lineage>
        <taxon>Bacteria</taxon>
        <taxon>Bacillati</taxon>
        <taxon>Actinomycetota</taxon>
        <taxon>Actinomycetes</taxon>
        <taxon>Pseudonocardiales</taxon>
        <taxon>Pseudonocardiaceae</taxon>
        <taxon>Saccharopolyspora</taxon>
    </lineage>
</organism>
<dbReference type="Pfam" id="PF04341">
    <property type="entry name" value="DUF485"/>
    <property type="match status" value="1"/>
</dbReference>
<name>A0A5M7BX49_SACHI</name>
<dbReference type="RefSeq" id="WP_150067762.1">
    <property type="nucleotide sequence ID" value="NZ_JBEPDJ010000006.1"/>
</dbReference>
<dbReference type="InterPro" id="IPR007436">
    <property type="entry name" value="DUF485"/>
</dbReference>
<keyword evidence="1" id="KW-0472">Membrane</keyword>
<evidence type="ECO:0000313" key="3">
    <source>
        <dbReference type="Proteomes" id="UP000323946"/>
    </source>
</evidence>
<evidence type="ECO:0000256" key="1">
    <source>
        <dbReference type="SAM" id="Phobius"/>
    </source>
</evidence>
<keyword evidence="1" id="KW-0812">Transmembrane</keyword>
<dbReference type="Proteomes" id="UP000323946">
    <property type="component" value="Unassembled WGS sequence"/>
</dbReference>
<proteinExistence type="predicted"/>
<evidence type="ECO:0000313" key="2">
    <source>
        <dbReference type="EMBL" id="KAA5832777.1"/>
    </source>
</evidence>
<dbReference type="PANTHER" id="PTHR38441">
    <property type="entry name" value="INTEGRAL MEMBRANE PROTEIN-RELATED"/>
    <property type="match status" value="1"/>
</dbReference>
<sequence>MPNAPHLPQVPPAAPAATFGQIDKSAARSTRPTGPPDYLEIAQRPEFHEVRSRLRRFIFPMSAAFLIWYLGYVVLAAYAPEFMSIRLVGEINVGLVMGVGQFATTILIIALYLRYAARHVDPRVRALHQDVTGEEPR</sequence>
<dbReference type="AlphaFoldDB" id="A0A5M7BX49"/>
<comment type="caution">
    <text evidence="2">The sequence shown here is derived from an EMBL/GenBank/DDBJ whole genome shotgun (WGS) entry which is preliminary data.</text>
</comment>
<keyword evidence="3" id="KW-1185">Reference proteome</keyword>
<reference evidence="2 3" key="1">
    <citation type="submission" date="2019-09" db="EMBL/GenBank/DDBJ databases">
        <title>Draft genome sequence of the thermophilic Saccharopolyspora hirsuta VKM Ac-666T.</title>
        <authorList>
            <person name="Lobastova T.G."/>
            <person name="Fokina V."/>
            <person name="Bragin E.Y."/>
            <person name="Shtratnikova V.Y."/>
            <person name="Starodumova I.P."/>
            <person name="Tarlachkov S.V."/>
            <person name="Donova M.V."/>
        </authorList>
    </citation>
    <scope>NUCLEOTIDE SEQUENCE [LARGE SCALE GENOMIC DNA]</scope>
    <source>
        <strain evidence="2 3">VKM Ac-666</strain>
    </source>
</reference>